<dbReference type="HOGENOM" id="CLU_2722853_0_0_1"/>
<protein>
    <submittedName>
        <fullName evidence="1">Uncharacterized protein</fullName>
    </submittedName>
</protein>
<dbReference type="InParanoid" id="A0A0C3DGI5"/>
<dbReference type="AlphaFoldDB" id="A0A0C3DGI5"/>
<reference evidence="2" key="2">
    <citation type="submission" date="2015-01" db="EMBL/GenBank/DDBJ databases">
        <title>Evolutionary Origins and Diversification of the Mycorrhizal Mutualists.</title>
        <authorList>
            <consortium name="DOE Joint Genome Institute"/>
            <consortium name="Mycorrhizal Genomics Consortium"/>
            <person name="Kohler A."/>
            <person name="Kuo A."/>
            <person name="Nagy L.G."/>
            <person name="Floudas D."/>
            <person name="Copeland A."/>
            <person name="Barry K.W."/>
            <person name="Cichocki N."/>
            <person name="Veneault-Fourrey C."/>
            <person name="LaButti K."/>
            <person name="Lindquist E.A."/>
            <person name="Lipzen A."/>
            <person name="Lundell T."/>
            <person name="Morin E."/>
            <person name="Murat C."/>
            <person name="Riley R."/>
            <person name="Ohm R."/>
            <person name="Sun H."/>
            <person name="Tunlid A."/>
            <person name="Henrissat B."/>
            <person name="Grigoriev I.V."/>
            <person name="Hibbett D.S."/>
            <person name="Martin F."/>
        </authorList>
    </citation>
    <scope>NUCLEOTIDE SEQUENCE [LARGE SCALE GENOMIC DNA]</scope>
    <source>
        <strain evidence="2">Zn</strain>
    </source>
</reference>
<proteinExistence type="predicted"/>
<keyword evidence="2" id="KW-1185">Reference proteome</keyword>
<name>A0A0C3DGI5_OIDMZ</name>
<evidence type="ECO:0000313" key="1">
    <source>
        <dbReference type="EMBL" id="KIN01083.1"/>
    </source>
</evidence>
<reference evidence="1 2" key="1">
    <citation type="submission" date="2014-04" db="EMBL/GenBank/DDBJ databases">
        <authorList>
            <consortium name="DOE Joint Genome Institute"/>
            <person name="Kuo A."/>
            <person name="Martino E."/>
            <person name="Perotto S."/>
            <person name="Kohler A."/>
            <person name="Nagy L.G."/>
            <person name="Floudas D."/>
            <person name="Copeland A."/>
            <person name="Barry K.W."/>
            <person name="Cichocki N."/>
            <person name="Veneault-Fourrey C."/>
            <person name="LaButti K."/>
            <person name="Lindquist E.A."/>
            <person name="Lipzen A."/>
            <person name="Lundell T."/>
            <person name="Morin E."/>
            <person name="Murat C."/>
            <person name="Sun H."/>
            <person name="Tunlid A."/>
            <person name="Henrissat B."/>
            <person name="Grigoriev I.V."/>
            <person name="Hibbett D.S."/>
            <person name="Martin F."/>
            <person name="Nordberg H.P."/>
            <person name="Cantor M.N."/>
            <person name="Hua S.X."/>
        </authorList>
    </citation>
    <scope>NUCLEOTIDE SEQUENCE [LARGE SCALE GENOMIC DNA]</scope>
    <source>
        <strain evidence="1 2">Zn</strain>
    </source>
</reference>
<evidence type="ECO:0000313" key="2">
    <source>
        <dbReference type="Proteomes" id="UP000054321"/>
    </source>
</evidence>
<dbReference type="Proteomes" id="UP000054321">
    <property type="component" value="Unassembled WGS sequence"/>
</dbReference>
<sequence length="72" mass="8395">MLICLHVLWLLERQRSRHATWVLLREKNWPVEFRADRANISPSPGQYTPGLRHHPRVLLCNADRLATAQDGI</sequence>
<gene>
    <name evidence="1" type="ORF">OIDMADRAFT_19100</name>
</gene>
<accession>A0A0C3DGI5</accession>
<organism evidence="1 2">
    <name type="scientific">Oidiodendron maius (strain Zn)</name>
    <dbReference type="NCBI Taxonomy" id="913774"/>
    <lineage>
        <taxon>Eukaryota</taxon>
        <taxon>Fungi</taxon>
        <taxon>Dikarya</taxon>
        <taxon>Ascomycota</taxon>
        <taxon>Pezizomycotina</taxon>
        <taxon>Leotiomycetes</taxon>
        <taxon>Leotiomycetes incertae sedis</taxon>
        <taxon>Myxotrichaceae</taxon>
        <taxon>Oidiodendron</taxon>
    </lineage>
</organism>
<dbReference type="EMBL" id="KN832876">
    <property type="protein sequence ID" value="KIN01083.1"/>
    <property type="molecule type" value="Genomic_DNA"/>
</dbReference>